<sequence>MVAFTRRRLLTSSGLSTMNFKASDVKPGVVYGSRLNNRLWRWDGETMWTKGEGDVIWHECGWPHPTMSRMDIAYYLSVGDMHEMEDGTFC</sequence>
<reference evidence="1 2" key="1">
    <citation type="submission" date="2021-06" db="EMBL/GenBank/DDBJ databases">
        <title>PemIK (PemK/PemI) type II TA system from Klebsiella pneumoniae clinical strains inhibits lytic phage.</title>
        <authorList>
            <person name="Bleriot I.I."/>
            <person name="Blasco L.L."/>
            <person name="Pacios O.O."/>
            <person name="Fernandez-Garcia L.L."/>
            <person name="Ambroa A.A."/>
            <person name="Lopez M.M."/>
            <person name="Bardanca-Gonzalez M.M."/>
            <person name="Fernandez-Cuenca F.F."/>
            <person name="Oteo J.J."/>
            <person name="Pascual A.A."/>
            <person name="Martinez-Martinez L.L."/>
            <person name="Domingo-Calap P.P."/>
            <person name="Wood T.T.K."/>
            <person name="Tomas M.M."/>
        </authorList>
    </citation>
    <scope>NUCLEOTIDE SEQUENCE [LARGE SCALE GENOMIC DNA]</scope>
</reference>
<protein>
    <submittedName>
        <fullName evidence="1">Uncharacterized protein</fullName>
    </submittedName>
</protein>
<dbReference type="Proteomes" id="UP000828408">
    <property type="component" value="Segment"/>
</dbReference>
<accession>A0AAE7XIE4</accession>
<dbReference type="EMBL" id="MZ428226">
    <property type="protein sequence ID" value="QZE50857.1"/>
    <property type="molecule type" value="Genomic_DNA"/>
</dbReference>
<name>A0AAE7XIE4_9CAUD</name>
<evidence type="ECO:0000313" key="2">
    <source>
        <dbReference type="Proteomes" id="UP000828408"/>
    </source>
</evidence>
<keyword evidence="2" id="KW-1185">Reference proteome</keyword>
<proteinExistence type="predicted"/>
<evidence type="ECO:0000313" key="1">
    <source>
        <dbReference type="EMBL" id="QZE50857.1"/>
    </source>
</evidence>
<organism evidence="1 2">
    <name type="scientific">Klebsiella phage vB_KpnS-VAC8</name>
    <dbReference type="NCBI Taxonomy" id="2864366"/>
    <lineage>
        <taxon>Viruses</taxon>
        <taxon>Duplodnaviria</taxon>
        <taxon>Heunggongvirae</taxon>
        <taxon>Uroviricota</taxon>
        <taxon>Caudoviricetes</taxon>
        <taxon>Drexlerviridae</taxon>
        <taxon>Webervirus</taxon>
        <taxon>Webervirus VAC8</taxon>
    </lineage>
</organism>